<evidence type="ECO:0000313" key="4">
    <source>
        <dbReference type="EMBL" id="MEL0657589.1"/>
    </source>
</evidence>
<comment type="caution">
    <text evidence="4">The sequence shown here is derived from an EMBL/GenBank/DDBJ whole genome shotgun (WGS) entry which is preliminary data.</text>
</comment>
<dbReference type="Proteomes" id="UP001366060">
    <property type="component" value="Unassembled WGS sequence"/>
</dbReference>
<dbReference type="InterPro" id="IPR050109">
    <property type="entry name" value="HTH-type_TetR-like_transc_reg"/>
</dbReference>
<reference evidence="4 5" key="1">
    <citation type="submission" date="2024-02" db="EMBL/GenBank/DDBJ databases">
        <title>Bacteria isolated from the canopy kelp, Nereocystis luetkeana.</title>
        <authorList>
            <person name="Pfister C.A."/>
            <person name="Younker I.T."/>
            <person name="Light S.H."/>
        </authorList>
    </citation>
    <scope>NUCLEOTIDE SEQUENCE [LARGE SCALE GENOMIC DNA]</scope>
    <source>
        <strain evidence="4 5">TI.2.07</strain>
    </source>
</reference>
<protein>
    <submittedName>
        <fullName evidence="4">TetR/AcrR family transcriptional regulator</fullName>
    </submittedName>
</protein>
<evidence type="ECO:0000259" key="3">
    <source>
        <dbReference type="PROSITE" id="PS50977"/>
    </source>
</evidence>
<dbReference type="SUPFAM" id="SSF46689">
    <property type="entry name" value="Homeodomain-like"/>
    <property type="match status" value="1"/>
</dbReference>
<dbReference type="PROSITE" id="PS50977">
    <property type="entry name" value="HTH_TETR_2"/>
    <property type="match status" value="1"/>
</dbReference>
<keyword evidence="1 2" id="KW-0238">DNA-binding</keyword>
<dbReference type="Pfam" id="PF22604">
    <property type="entry name" value="TetR_HI_0893_C"/>
    <property type="match status" value="1"/>
</dbReference>
<evidence type="ECO:0000256" key="2">
    <source>
        <dbReference type="PROSITE-ProRule" id="PRU00335"/>
    </source>
</evidence>
<evidence type="ECO:0000256" key="1">
    <source>
        <dbReference type="ARBA" id="ARBA00023125"/>
    </source>
</evidence>
<keyword evidence="5" id="KW-1185">Reference proteome</keyword>
<gene>
    <name evidence="4" type="ORF">V6255_00430</name>
</gene>
<dbReference type="PANTHER" id="PTHR30055">
    <property type="entry name" value="HTH-TYPE TRANSCRIPTIONAL REGULATOR RUTR"/>
    <property type="match status" value="1"/>
</dbReference>
<organism evidence="4 5">
    <name type="scientific">Psychromonas arctica</name>
    <dbReference type="NCBI Taxonomy" id="168275"/>
    <lineage>
        <taxon>Bacteria</taxon>
        <taxon>Pseudomonadati</taxon>
        <taxon>Pseudomonadota</taxon>
        <taxon>Gammaproteobacteria</taxon>
        <taxon>Alteromonadales</taxon>
        <taxon>Psychromonadaceae</taxon>
        <taxon>Psychromonas</taxon>
    </lineage>
</organism>
<sequence length="196" mass="22467">MDKRTQILIAAESVLAERGFYAFSMQNLADTAGVAAGTLYRYFDSKEALMNELQKFIREQSANIILAGFNECSTTKNKYDLVWQNIFDYVIANPRRLTLIEVLHCIPNVDQADITLFENEAFKPLIFFYQQGINTKQFLNWQLFALIAVSIDTAISLAKQVIRERVAPDQKQLDQVRDASWNIIQNPHFKPTGIIQ</sequence>
<dbReference type="Gene3D" id="1.10.357.10">
    <property type="entry name" value="Tetracycline Repressor, domain 2"/>
    <property type="match status" value="1"/>
</dbReference>
<evidence type="ECO:0000313" key="5">
    <source>
        <dbReference type="Proteomes" id="UP001366060"/>
    </source>
</evidence>
<dbReference type="PROSITE" id="PS01081">
    <property type="entry name" value="HTH_TETR_1"/>
    <property type="match status" value="1"/>
</dbReference>
<dbReference type="InterPro" id="IPR009057">
    <property type="entry name" value="Homeodomain-like_sf"/>
</dbReference>
<dbReference type="Pfam" id="PF00440">
    <property type="entry name" value="TetR_N"/>
    <property type="match status" value="1"/>
</dbReference>
<dbReference type="InterPro" id="IPR023772">
    <property type="entry name" value="DNA-bd_HTH_TetR-type_CS"/>
</dbReference>
<dbReference type="PANTHER" id="PTHR30055:SF207">
    <property type="entry name" value="HTH-TYPE TRANSCRIPTIONAL REPRESSOR FATR"/>
    <property type="match status" value="1"/>
</dbReference>
<dbReference type="PRINTS" id="PR00455">
    <property type="entry name" value="HTHTETR"/>
</dbReference>
<name>A0ABU9H6U4_9GAMM</name>
<dbReference type="RefSeq" id="WP_341626368.1">
    <property type="nucleotide sequence ID" value="NZ_JBAKBA010000001.1"/>
</dbReference>
<dbReference type="InterPro" id="IPR054422">
    <property type="entry name" value="TetR-like_HI_0893_C"/>
</dbReference>
<dbReference type="InterPro" id="IPR001647">
    <property type="entry name" value="HTH_TetR"/>
</dbReference>
<dbReference type="EMBL" id="JBAKBA010000001">
    <property type="protein sequence ID" value="MEL0657589.1"/>
    <property type="molecule type" value="Genomic_DNA"/>
</dbReference>
<proteinExistence type="predicted"/>
<accession>A0ABU9H6U4</accession>
<feature type="DNA-binding region" description="H-T-H motif" evidence="2">
    <location>
        <begin position="24"/>
        <end position="43"/>
    </location>
</feature>
<feature type="domain" description="HTH tetR-type" evidence="3">
    <location>
        <begin position="1"/>
        <end position="61"/>
    </location>
</feature>